<protein>
    <recommendedName>
        <fullName evidence="5">Intradiol ring-cleavage dioxygenases domain-containing protein</fullName>
    </recommendedName>
</protein>
<feature type="compositionally biased region" description="Low complexity" evidence="4">
    <location>
        <begin position="53"/>
        <end position="62"/>
    </location>
</feature>
<dbReference type="Pfam" id="PF00775">
    <property type="entry name" value="Dioxygenase_C"/>
    <property type="match status" value="1"/>
</dbReference>
<keyword evidence="2" id="KW-0223">Dioxygenase</keyword>
<evidence type="ECO:0000256" key="4">
    <source>
        <dbReference type="SAM" id="MobiDB-lite"/>
    </source>
</evidence>
<evidence type="ECO:0000256" key="1">
    <source>
        <dbReference type="ARBA" id="ARBA00007825"/>
    </source>
</evidence>
<evidence type="ECO:0000313" key="7">
    <source>
        <dbReference type="Proteomes" id="UP000650467"/>
    </source>
</evidence>
<gene>
    <name evidence="6" type="ORF">HXX76_011651</name>
</gene>
<evidence type="ECO:0000256" key="2">
    <source>
        <dbReference type="ARBA" id="ARBA00022964"/>
    </source>
</evidence>
<comment type="similarity">
    <text evidence="1">Belongs to the intradiol ring-cleavage dioxygenase family.</text>
</comment>
<dbReference type="GO" id="GO:0016702">
    <property type="term" value="F:oxidoreductase activity, acting on single donors with incorporation of molecular oxygen, incorporation of two atoms of oxygen"/>
    <property type="evidence" value="ECO:0007669"/>
    <property type="project" value="InterPro"/>
</dbReference>
<reference evidence="6" key="1">
    <citation type="journal article" date="2020" name="bioRxiv">
        <title>Comparative genomics of Chlamydomonas.</title>
        <authorList>
            <person name="Craig R.J."/>
            <person name="Hasan A.R."/>
            <person name="Ness R.W."/>
            <person name="Keightley P.D."/>
        </authorList>
    </citation>
    <scope>NUCLEOTIDE SEQUENCE</scope>
    <source>
        <strain evidence="6">SAG 7.73</strain>
    </source>
</reference>
<dbReference type="InterPro" id="IPR015889">
    <property type="entry name" value="Intradiol_dOase_core"/>
</dbReference>
<keyword evidence="7" id="KW-1185">Reference proteome</keyword>
<proteinExistence type="inferred from homology"/>
<keyword evidence="3" id="KW-0560">Oxidoreductase</keyword>
<dbReference type="Gene3D" id="2.60.130.10">
    <property type="entry name" value="Aromatic compound dioxygenase"/>
    <property type="match status" value="1"/>
</dbReference>
<feature type="domain" description="Intradiol ring-cleavage dioxygenases" evidence="5">
    <location>
        <begin position="127"/>
        <end position="260"/>
    </location>
</feature>
<dbReference type="Proteomes" id="UP000650467">
    <property type="component" value="Unassembled WGS sequence"/>
</dbReference>
<feature type="region of interest" description="Disordered" evidence="4">
    <location>
        <begin position="31"/>
        <end position="125"/>
    </location>
</feature>
<feature type="compositionally biased region" description="Pro residues" evidence="4">
    <location>
        <begin position="100"/>
        <end position="114"/>
    </location>
</feature>
<evidence type="ECO:0000256" key="3">
    <source>
        <dbReference type="ARBA" id="ARBA00023002"/>
    </source>
</evidence>
<name>A0A835SC46_CHLIN</name>
<accession>A0A835SC46</accession>
<evidence type="ECO:0000259" key="5">
    <source>
        <dbReference type="Pfam" id="PF00775"/>
    </source>
</evidence>
<comment type="caution">
    <text evidence="6">The sequence shown here is derived from an EMBL/GenBank/DDBJ whole genome shotgun (WGS) entry which is preliminary data.</text>
</comment>
<dbReference type="GO" id="GO:0008199">
    <property type="term" value="F:ferric iron binding"/>
    <property type="evidence" value="ECO:0007669"/>
    <property type="project" value="InterPro"/>
</dbReference>
<dbReference type="InterPro" id="IPR000627">
    <property type="entry name" value="Intradiol_dOase_C"/>
</dbReference>
<dbReference type="CDD" id="cd00421">
    <property type="entry name" value="intradiol_dioxygenase"/>
    <property type="match status" value="1"/>
</dbReference>
<evidence type="ECO:0000313" key="6">
    <source>
        <dbReference type="EMBL" id="KAG2422836.1"/>
    </source>
</evidence>
<dbReference type="PANTHER" id="PTHR33711:SF10">
    <property type="entry name" value="INTRADIOL RING-CLEAVAGE DIOXYGENASES DOMAIN-CONTAINING PROTEIN"/>
    <property type="match status" value="1"/>
</dbReference>
<dbReference type="InterPro" id="IPR050770">
    <property type="entry name" value="Intradiol_RC_Dioxygenase"/>
</dbReference>
<sequence length="299" mass="31043">MELQQQQLQQQQQQLLVGSAVPGVELASLAAAPSSAESVAEDSTATRGAALVRAAAAKPARAAPRRNRRSPPRPPPRAGASPALAPAPSPKPSPSTSEPSPRPSPSPSPSPSPAPRSCIATTPDVLGPYYQSQGVPINTQPDESFCALKAGGRNATRITITGHVLQSFTCTPVTGGSALTFIDVWQANNAGEYDNNQDVSDSECRTRVPIGADGSYKYSTIIPAAYGSRTCLRPPHIHLRVALPGYAILVTQMYFAGNPLNGPNDCGCSSCGSGNPAQQVALDPASGAGVFDIVINRQR</sequence>
<dbReference type="PANTHER" id="PTHR33711">
    <property type="entry name" value="DIOXYGENASE, PUTATIVE (AFU_ORTHOLOGUE AFUA_2G02910)-RELATED"/>
    <property type="match status" value="1"/>
</dbReference>
<dbReference type="OrthoDB" id="539222at2759"/>
<organism evidence="6 7">
    <name type="scientific">Chlamydomonas incerta</name>
    <dbReference type="NCBI Taxonomy" id="51695"/>
    <lineage>
        <taxon>Eukaryota</taxon>
        <taxon>Viridiplantae</taxon>
        <taxon>Chlorophyta</taxon>
        <taxon>core chlorophytes</taxon>
        <taxon>Chlorophyceae</taxon>
        <taxon>CS clade</taxon>
        <taxon>Chlamydomonadales</taxon>
        <taxon>Chlamydomonadaceae</taxon>
        <taxon>Chlamydomonas</taxon>
    </lineage>
</organism>
<dbReference type="AlphaFoldDB" id="A0A835SC46"/>
<dbReference type="SUPFAM" id="SSF49482">
    <property type="entry name" value="Aromatic compound dioxygenase"/>
    <property type="match status" value="1"/>
</dbReference>
<dbReference type="EMBL" id="JAEHOC010000092">
    <property type="protein sequence ID" value="KAG2422836.1"/>
    <property type="molecule type" value="Genomic_DNA"/>
</dbReference>